<name>A0A4R5A6I4_9ACTN</name>
<dbReference type="AlphaFoldDB" id="A0A4R5A6I4"/>
<dbReference type="Pfam" id="PF13400">
    <property type="entry name" value="Tad"/>
    <property type="match status" value="1"/>
</dbReference>
<evidence type="ECO:0000259" key="2">
    <source>
        <dbReference type="Pfam" id="PF13400"/>
    </source>
</evidence>
<proteinExistence type="predicted"/>
<dbReference type="RefSeq" id="WP_132203580.1">
    <property type="nucleotide sequence ID" value="NZ_SMKY01000292.1"/>
</dbReference>
<dbReference type="InterPro" id="IPR028087">
    <property type="entry name" value="Tad_N"/>
</dbReference>
<evidence type="ECO:0000256" key="1">
    <source>
        <dbReference type="SAM" id="Phobius"/>
    </source>
</evidence>
<evidence type="ECO:0000313" key="4">
    <source>
        <dbReference type="Proteomes" id="UP000295578"/>
    </source>
</evidence>
<keyword evidence="4" id="KW-1185">Reference proteome</keyword>
<protein>
    <recommendedName>
        <fullName evidence="2">Putative Flp pilus-assembly TadG-like N-terminal domain-containing protein</fullName>
    </recommendedName>
</protein>
<feature type="domain" description="Putative Flp pilus-assembly TadG-like N-terminal" evidence="2">
    <location>
        <begin position="6"/>
        <end position="52"/>
    </location>
</feature>
<evidence type="ECO:0000313" key="3">
    <source>
        <dbReference type="EMBL" id="TDD67235.1"/>
    </source>
</evidence>
<organism evidence="3 4">
    <name type="scientific">Actinomadura darangshiensis</name>
    <dbReference type="NCBI Taxonomy" id="705336"/>
    <lineage>
        <taxon>Bacteria</taxon>
        <taxon>Bacillati</taxon>
        <taxon>Actinomycetota</taxon>
        <taxon>Actinomycetes</taxon>
        <taxon>Streptosporangiales</taxon>
        <taxon>Thermomonosporaceae</taxon>
        <taxon>Actinomadura</taxon>
    </lineage>
</organism>
<gene>
    <name evidence="3" type="ORF">E1293_38310</name>
</gene>
<dbReference type="EMBL" id="SMKY01000292">
    <property type="protein sequence ID" value="TDD67235.1"/>
    <property type="molecule type" value="Genomic_DNA"/>
</dbReference>
<accession>A0A4R5A6I4</accession>
<keyword evidence="1" id="KW-0812">Transmembrane</keyword>
<comment type="caution">
    <text evidence="3">The sequence shown here is derived from an EMBL/GenBank/DDBJ whole genome shotgun (WGS) entry which is preliminary data.</text>
</comment>
<dbReference type="Proteomes" id="UP000295578">
    <property type="component" value="Unassembled WGS sequence"/>
</dbReference>
<feature type="transmembrane region" description="Helical" evidence="1">
    <location>
        <begin position="12"/>
        <end position="33"/>
    </location>
</feature>
<keyword evidence="1" id="KW-1133">Transmembrane helix</keyword>
<reference evidence="3 4" key="1">
    <citation type="submission" date="2019-03" db="EMBL/GenBank/DDBJ databases">
        <title>Draft genome sequences of novel Actinobacteria.</title>
        <authorList>
            <person name="Sahin N."/>
            <person name="Ay H."/>
            <person name="Saygin H."/>
        </authorList>
    </citation>
    <scope>NUCLEOTIDE SEQUENCE [LARGE SCALE GENOMIC DNA]</scope>
    <source>
        <strain evidence="3 4">DSM 45941</strain>
    </source>
</reference>
<keyword evidence="1" id="KW-0472">Membrane</keyword>
<sequence>MRRDYGQATAFAVVMISALVFVTGLVLDGGLVLSARLRALGQAQEAARAGARTIDLLIYRQRGQVVLDQAKAAAAARAYLATAGATGNVRVAAGRVIVTVHRVQRTQILAAIGIVSINVRASASARPVRGITTEIP</sequence>